<evidence type="ECO:0000313" key="3">
    <source>
        <dbReference type="Proteomes" id="UP000576209"/>
    </source>
</evidence>
<dbReference type="InterPro" id="IPR003959">
    <property type="entry name" value="ATPase_AAA_core"/>
</dbReference>
<dbReference type="Pfam" id="PF13304">
    <property type="entry name" value="AAA_21"/>
    <property type="match status" value="1"/>
</dbReference>
<dbReference type="Gene3D" id="3.40.50.300">
    <property type="entry name" value="P-loop containing nucleotide triphosphate hydrolases"/>
    <property type="match status" value="1"/>
</dbReference>
<dbReference type="EMBL" id="JACIFF010000002">
    <property type="protein sequence ID" value="MBB4078300.1"/>
    <property type="molecule type" value="Genomic_DNA"/>
</dbReference>
<dbReference type="InterPro" id="IPR051396">
    <property type="entry name" value="Bact_Antivir_Def_Nuclease"/>
</dbReference>
<accession>A0A840DZG1</accession>
<dbReference type="SUPFAM" id="SSF52540">
    <property type="entry name" value="P-loop containing nucleoside triphosphate hydrolases"/>
    <property type="match status" value="1"/>
</dbReference>
<feature type="domain" description="AAA+ ATPase" evidence="1">
    <location>
        <begin position="6"/>
        <end position="239"/>
    </location>
</feature>
<evidence type="ECO:0000259" key="1">
    <source>
        <dbReference type="SMART" id="SM00382"/>
    </source>
</evidence>
<dbReference type="GO" id="GO:0005524">
    <property type="term" value="F:ATP binding"/>
    <property type="evidence" value="ECO:0007669"/>
    <property type="project" value="InterPro"/>
</dbReference>
<dbReference type="InterPro" id="IPR003593">
    <property type="entry name" value="AAA+_ATPase"/>
</dbReference>
<name>A0A840DZG1_9BACT</name>
<keyword evidence="3" id="KW-1185">Reference proteome</keyword>
<dbReference type="AlphaFoldDB" id="A0A840DZG1"/>
<dbReference type="Proteomes" id="UP000576209">
    <property type="component" value="Unassembled WGS sequence"/>
</dbReference>
<dbReference type="PANTHER" id="PTHR43581">
    <property type="entry name" value="ATP/GTP PHOSPHATASE"/>
    <property type="match status" value="1"/>
</dbReference>
<dbReference type="SMART" id="SM00382">
    <property type="entry name" value="AAA"/>
    <property type="match status" value="1"/>
</dbReference>
<comment type="caution">
    <text evidence="2">The sequence shown here is derived from an EMBL/GenBank/DDBJ whole genome shotgun (WGS) entry which is preliminary data.</text>
</comment>
<sequence length="280" mass="32130">MDIKKLKQINLIAGRNGVGKTAVLEAIFLYFKRNETATSFILNQRGHSLSNQTDLGNLIHKEDLTTKVEVVGINDWKWKLKTAPRALLIQKSDFNKTPVYYSTSTVNFQSIEDLWKQTVLTSKEEEVLDILRFSVRDDIARISAVGGNVLVKLEKNSQPVHLSALGDGVTRILYLALSLVNTKDGILLIDEIETHLHYTVIQKLWQMLFKYGKEWNIQIVATTHSDDVIRQLFYVASANSEYRDMAQFIRLQLSRQGQHEALLYPIDDLEKMLQLELEIR</sequence>
<protein>
    <submittedName>
        <fullName evidence="2">AAA15 family ATPase/GTPase</fullName>
    </submittedName>
</protein>
<dbReference type="InterPro" id="IPR027417">
    <property type="entry name" value="P-loop_NTPase"/>
</dbReference>
<organism evidence="2 3">
    <name type="scientific">Neolewinella aquimaris</name>
    <dbReference type="NCBI Taxonomy" id="1835722"/>
    <lineage>
        <taxon>Bacteria</taxon>
        <taxon>Pseudomonadati</taxon>
        <taxon>Bacteroidota</taxon>
        <taxon>Saprospiria</taxon>
        <taxon>Saprospirales</taxon>
        <taxon>Lewinellaceae</taxon>
        <taxon>Neolewinella</taxon>
    </lineage>
</organism>
<evidence type="ECO:0000313" key="2">
    <source>
        <dbReference type="EMBL" id="MBB4078300.1"/>
    </source>
</evidence>
<proteinExistence type="predicted"/>
<dbReference type="GO" id="GO:0016887">
    <property type="term" value="F:ATP hydrolysis activity"/>
    <property type="evidence" value="ECO:0007669"/>
    <property type="project" value="InterPro"/>
</dbReference>
<dbReference type="PANTHER" id="PTHR43581:SF4">
    <property type="entry name" value="ATP_GTP PHOSPHATASE"/>
    <property type="match status" value="1"/>
</dbReference>
<reference evidence="2 3" key="1">
    <citation type="submission" date="2020-08" db="EMBL/GenBank/DDBJ databases">
        <title>Genomic Encyclopedia of Type Strains, Phase IV (KMG-IV): sequencing the most valuable type-strain genomes for metagenomic binning, comparative biology and taxonomic classification.</title>
        <authorList>
            <person name="Goeker M."/>
        </authorList>
    </citation>
    <scope>NUCLEOTIDE SEQUENCE [LARGE SCALE GENOMIC DNA]</scope>
    <source>
        <strain evidence="2 3">DSM 105137</strain>
    </source>
</reference>
<gene>
    <name evidence="2" type="ORF">GGR28_000913</name>
</gene>